<dbReference type="AlphaFoldDB" id="A7NFG9"/>
<evidence type="ECO:0000313" key="4">
    <source>
        <dbReference type="Proteomes" id="UP000000263"/>
    </source>
</evidence>
<dbReference type="OrthoDB" id="5801841at2"/>
<accession>A7NFG9</accession>
<dbReference type="EMBL" id="CP000804">
    <property type="protein sequence ID" value="ABU56191.1"/>
    <property type="molecule type" value="Genomic_DNA"/>
</dbReference>
<evidence type="ECO:0000256" key="2">
    <source>
        <dbReference type="SAM" id="SignalP"/>
    </source>
</evidence>
<feature type="region of interest" description="Disordered" evidence="1">
    <location>
        <begin position="54"/>
        <end position="74"/>
    </location>
</feature>
<gene>
    <name evidence="3" type="ordered locus">Rcas_0053</name>
</gene>
<evidence type="ECO:0000256" key="1">
    <source>
        <dbReference type="SAM" id="MobiDB-lite"/>
    </source>
</evidence>
<dbReference type="STRING" id="383372.Rcas_0053"/>
<proteinExistence type="predicted"/>
<evidence type="ECO:0000313" key="3">
    <source>
        <dbReference type="EMBL" id="ABU56191.1"/>
    </source>
</evidence>
<sequence>MRKLIIVWGAMAAIVLSACSRTPSVAQPTAPATQEPTSTITVIEMPTAPVLSPYPAPTDGAYPAPDQVTPEPTSEINEATMKAMSDLARQKLAEELEISVDQIQVVMADPTYWSDASLGCPQPGMTYQQVVTPGYRITLVVGNDLYVYHTDTVQTVVRCQQ</sequence>
<feature type="chain" id="PRO_5002713930" description="Lipoprotein" evidence="2">
    <location>
        <begin position="27"/>
        <end position="161"/>
    </location>
</feature>
<feature type="signal peptide" evidence="2">
    <location>
        <begin position="1"/>
        <end position="26"/>
    </location>
</feature>
<evidence type="ECO:0008006" key="5">
    <source>
        <dbReference type="Google" id="ProtNLM"/>
    </source>
</evidence>
<organism evidence="3 4">
    <name type="scientific">Roseiflexus castenholzii (strain DSM 13941 / HLO8)</name>
    <dbReference type="NCBI Taxonomy" id="383372"/>
    <lineage>
        <taxon>Bacteria</taxon>
        <taxon>Bacillati</taxon>
        <taxon>Chloroflexota</taxon>
        <taxon>Chloroflexia</taxon>
        <taxon>Chloroflexales</taxon>
        <taxon>Roseiflexineae</taxon>
        <taxon>Roseiflexaceae</taxon>
        <taxon>Roseiflexus</taxon>
    </lineage>
</organism>
<keyword evidence="2" id="KW-0732">Signal</keyword>
<dbReference type="KEGG" id="rca:Rcas_0053"/>
<name>A7NFG9_ROSCS</name>
<keyword evidence="4" id="KW-1185">Reference proteome</keyword>
<reference evidence="3 4" key="1">
    <citation type="submission" date="2007-08" db="EMBL/GenBank/DDBJ databases">
        <title>Complete sequence of Roseiflexus castenholzii DSM 13941.</title>
        <authorList>
            <consortium name="US DOE Joint Genome Institute"/>
            <person name="Copeland A."/>
            <person name="Lucas S."/>
            <person name="Lapidus A."/>
            <person name="Barry K."/>
            <person name="Glavina del Rio T."/>
            <person name="Dalin E."/>
            <person name="Tice H."/>
            <person name="Pitluck S."/>
            <person name="Thompson L.S."/>
            <person name="Brettin T."/>
            <person name="Bruce D."/>
            <person name="Detter J.C."/>
            <person name="Han C."/>
            <person name="Tapia R."/>
            <person name="Schmutz J."/>
            <person name="Larimer F."/>
            <person name="Land M."/>
            <person name="Hauser L."/>
            <person name="Kyrpides N."/>
            <person name="Mikhailova N."/>
            <person name="Bryant D.A."/>
            <person name="Hanada S."/>
            <person name="Tsukatani Y."/>
            <person name="Richardson P."/>
        </authorList>
    </citation>
    <scope>NUCLEOTIDE SEQUENCE [LARGE SCALE GENOMIC DNA]</scope>
    <source>
        <strain evidence="4">DSM 13941 / HLO8</strain>
    </source>
</reference>
<dbReference type="RefSeq" id="WP_011997596.1">
    <property type="nucleotide sequence ID" value="NC_009767.1"/>
</dbReference>
<dbReference type="eggNOG" id="ENOG5033B9X">
    <property type="taxonomic scope" value="Bacteria"/>
</dbReference>
<protein>
    <recommendedName>
        <fullName evidence="5">Lipoprotein</fullName>
    </recommendedName>
</protein>
<dbReference type="Proteomes" id="UP000000263">
    <property type="component" value="Chromosome"/>
</dbReference>
<dbReference type="PROSITE" id="PS51257">
    <property type="entry name" value="PROKAR_LIPOPROTEIN"/>
    <property type="match status" value="1"/>
</dbReference>
<dbReference type="HOGENOM" id="CLU_1371327_0_0_0"/>